<evidence type="ECO:0000256" key="1">
    <source>
        <dbReference type="SAM" id="MobiDB-lite"/>
    </source>
</evidence>
<feature type="non-terminal residue" evidence="2">
    <location>
        <position position="48"/>
    </location>
</feature>
<reference evidence="2" key="1">
    <citation type="submission" date="2021-06" db="EMBL/GenBank/DDBJ databases">
        <authorList>
            <person name="Kallberg Y."/>
            <person name="Tangrot J."/>
            <person name="Rosling A."/>
        </authorList>
    </citation>
    <scope>NUCLEOTIDE SEQUENCE</scope>
    <source>
        <strain evidence="2">MA453B</strain>
    </source>
</reference>
<dbReference type="EMBL" id="CAJVPY010037636">
    <property type="protein sequence ID" value="CAG8803153.1"/>
    <property type="molecule type" value="Genomic_DNA"/>
</dbReference>
<keyword evidence="3" id="KW-1185">Reference proteome</keyword>
<evidence type="ECO:0000313" key="3">
    <source>
        <dbReference type="Proteomes" id="UP000789405"/>
    </source>
</evidence>
<accession>A0A9N9JY76</accession>
<proteinExistence type="predicted"/>
<feature type="region of interest" description="Disordered" evidence="1">
    <location>
        <begin position="1"/>
        <end position="48"/>
    </location>
</feature>
<organism evidence="2 3">
    <name type="scientific">Dentiscutata erythropus</name>
    <dbReference type="NCBI Taxonomy" id="1348616"/>
    <lineage>
        <taxon>Eukaryota</taxon>
        <taxon>Fungi</taxon>
        <taxon>Fungi incertae sedis</taxon>
        <taxon>Mucoromycota</taxon>
        <taxon>Glomeromycotina</taxon>
        <taxon>Glomeromycetes</taxon>
        <taxon>Diversisporales</taxon>
        <taxon>Gigasporaceae</taxon>
        <taxon>Dentiscutata</taxon>
    </lineage>
</organism>
<protein>
    <submittedName>
        <fullName evidence="2">1131_t:CDS:1</fullName>
    </submittedName>
</protein>
<feature type="compositionally biased region" description="Low complexity" evidence="1">
    <location>
        <begin position="1"/>
        <end position="11"/>
    </location>
</feature>
<dbReference type="Proteomes" id="UP000789405">
    <property type="component" value="Unassembled WGS sequence"/>
</dbReference>
<comment type="caution">
    <text evidence="2">The sequence shown here is derived from an EMBL/GenBank/DDBJ whole genome shotgun (WGS) entry which is preliminary data.</text>
</comment>
<evidence type="ECO:0000313" key="2">
    <source>
        <dbReference type="EMBL" id="CAG8803153.1"/>
    </source>
</evidence>
<dbReference type="AlphaFoldDB" id="A0A9N9JY76"/>
<gene>
    <name evidence="2" type="ORF">DERYTH_LOCUS23835</name>
</gene>
<name>A0A9N9JY76_9GLOM</name>
<sequence>NNNNPENNQPNSETLDEDLPSENSESDRLDPNPQDFKSYYQPSTDFNF</sequence>